<evidence type="ECO:0000256" key="1">
    <source>
        <dbReference type="ARBA" id="ARBA00022741"/>
    </source>
</evidence>
<dbReference type="SUPFAM" id="SSF52540">
    <property type="entry name" value="P-loop containing nucleoside triphosphate hydrolases"/>
    <property type="match status" value="1"/>
</dbReference>
<protein>
    <submittedName>
        <fullName evidence="4">ATP-binding cassette domain-containing protein</fullName>
    </submittedName>
</protein>
<organism evidence="4 5">
    <name type="scientific">Streptomyces massasporeus</name>
    <dbReference type="NCBI Taxonomy" id="67324"/>
    <lineage>
        <taxon>Bacteria</taxon>
        <taxon>Bacillati</taxon>
        <taxon>Actinomycetota</taxon>
        <taxon>Actinomycetes</taxon>
        <taxon>Kitasatosporales</taxon>
        <taxon>Streptomycetaceae</taxon>
        <taxon>Streptomyces</taxon>
    </lineage>
</organism>
<dbReference type="SMART" id="SM00382">
    <property type="entry name" value="AAA"/>
    <property type="match status" value="1"/>
</dbReference>
<comment type="caution">
    <text evidence="4">The sequence shown here is derived from an EMBL/GenBank/DDBJ whole genome shotgun (WGS) entry which is preliminary data.</text>
</comment>
<dbReference type="PANTHER" id="PTHR24220:SF685">
    <property type="entry name" value="ABC TRANSPORTER RELATED"/>
    <property type="match status" value="1"/>
</dbReference>
<evidence type="ECO:0000313" key="5">
    <source>
        <dbReference type="Proteomes" id="UP001601288"/>
    </source>
</evidence>
<dbReference type="Proteomes" id="UP001601288">
    <property type="component" value="Unassembled WGS sequence"/>
</dbReference>
<gene>
    <name evidence="4" type="ORF">ACFYM3_00300</name>
</gene>
<evidence type="ECO:0000313" key="4">
    <source>
        <dbReference type="EMBL" id="MFE9223079.1"/>
    </source>
</evidence>
<dbReference type="Gene3D" id="3.40.50.300">
    <property type="entry name" value="P-loop containing nucleotide triphosphate hydrolases"/>
    <property type="match status" value="1"/>
</dbReference>
<dbReference type="EMBL" id="JBIAFP010000001">
    <property type="protein sequence ID" value="MFE9223079.1"/>
    <property type="molecule type" value="Genomic_DNA"/>
</dbReference>
<keyword evidence="1" id="KW-0547">Nucleotide-binding</keyword>
<dbReference type="InterPro" id="IPR003593">
    <property type="entry name" value="AAA+_ATPase"/>
</dbReference>
<dbReference type="PANTHER" id="PTHR24220">
    <property type="entry name" value="IMPORT ATP-BINDING PROTEIN"/>
    <property type="match status" value="1"/>
</dbReference>
<dbReference type="GO" id="GO:0005524">
    <property type="term" value="F:ATP binding"/>
    <property type="evidence" value="ECO:0007669"/>
    <property type="project" value="UniProtKB-KW"/>
</dbReference>
<dbReference type="InterPro" id="IPR027417">
    <property type="entry name" value="P-loop_NTPase"/>
</dbReference>
<dbReference type="PROSITE" id="PS50893">
    <property type="entry name" value="ABC_TRANSPORTER_2"/>
    <property type="match status" value="1"/>
</dbReference>
<dbReference type="InterPro" id="IPR015854">
    <property type="entry name" value="ABC_transpr_LolD-like"/>
</dbReference>
<keyword evidence="2 4" id="KW-0067">ATP-binding</keyword>
<name>A0ABW6L3J7_9ACTN</name>
<evidence type="ECO:0000259" key="3">
    <source>
        <dbReference type="PROSITE" id="PS50893"/>
    </source>
</evidence>
<dbReference type="InterPro" id="IPR003439">
    <property type="entry name" value="ABC_transporter-like_ATP-bd"/>
</dbReference>
<sequence>MSQIADVRLPVVQLVRVCVDHRGAAGRGGALLEASVGFPERALTAVVGPSGAGKSALLRCASGLERPHQGQVFKGSRELEAMDDQELTELRGLLVPRQPELDPALTTCQIVARASYATGRRARRAAAMEALRHVCLGDEAGRYPDELSAEQLRRVAIARTLPADPRILFIDEPTDALDRAGGRRIMDVLRALVEQAGRTVVMGTCDPAAAARADRAVFLVGGRVVGKIDHPTADEVAAELARQQPGQG</sequence>
<dbReference type="RefSeq" id="WP_358283395.1">
    <property type="nucleotide sequence ID" value="NZ_JBEYGJ010000016.1"/>
</dbReference>
<keyword evidence="5" id="KW-1185">Reference proteome</keyword>
<dbReference type="Pfam" id="PF00005">
    <property type="entry name" value="ABC_tran"/>
    <property type="match status" value="1"/>
</dbReference>
<evidence type="ECO:0000256" key="2">
    <source>
        <dbReference type="ARBA" id="ARBA00022840"/>
    </source>
</evidence>
<reference evidence="4 5" key="1">
    <citation type="submission" date="2024-10" db="EMBL/GenBank/DDBJ databases">
        <title>The Natural Products Discovery Center: Release of the First 8490 Sequenced Strains for Exploring Actinobacteria Biosynthetic Diversity.</title>
        <authorList>
            <person name="Kalkreuter E."/>
            <person name="Kautsar S.A."/>
            <person name="Yang D."/>
            <person name="Bader C.D."/>
            <person name="Teijaro C.N."/>
            <person name="Fluegel L."/>
            <person name="Davis C.M."/>
            <person name="Simpson J.R."/>
            <person name="Lauterbach L."/>
            <person name="Steele A.D."/>
            <person name="Gui C."/>
            <person name="Meng S."/>
            <person name="Li G."/>
            <person name="Viehrig K."/>
            <person name="Ye F."/>
            <person name="Su P."/>
            <person name="Kiefer A.F."/>
            <person name="Nichols A."/>
            <person name="Cepeda A.J."/>
            <person name="Yan W."/>
            <person name="Fan B."/>
            <person name="Jiang Y."/>
            <person name="Adhikari A."/>
            <person name="Zheng C.-J."/>
            <person name="Schuster L."/>
            <person name="Cowan T.M."/>
            <person name="Smanski M.J."/>
            <person name="Chevrette M.G."/>
            <person name="De Carvalho L.P.S."/>
            <person name="Shen B."/>
        </authorList>
    </citation>
    <scope>NUCLEOTIDE SEQUENCE [LARGE SCALE GENOMIC DNA]</scope>
    <source>
        <strain evidence="4 5">NPDC007066</strain>
    </source>
</reference>
<proteinExistence type="predicted"/>
<feature type="domain" description="ABC transporter" evidence="3">
    <location>
        <begin position="9"/>
        <end position="246"/>
    </location>
</feature>
<accession>A0ABW6L3J7</accession>